<comment type="caution">
    <text evidence="1">The sequence shown here is derived from an EMBL/GenBank/DDBJ whole genome shotgun (WGS) entry which is preliminary data.</text>
</comment>
<name>A0A8X6VUX4_TRICX</name>
<sequence>MGYHCLQYTVTPSIDPWDHMTAQKYVHDILQPLVLQLMQRLPGVIFQQDYAWPHTARVSQDCYYPSLPCPISRLVTNRAYLRSFGTTSWASYEFERTRGKVTANMERNV</sequence>
<dbReference type="InterPro" id="IPR036397">
    <property type="entry name" value="RNaseH_sf"/>
</dbReference>
<evidence type="ECO:0000313" key="1">
    <source>
        <dbReference type="EMBL" id="GFY22870.1"/>
    </source>
</evidence>
<dbReference type="Proteomes" id="UP000887159">
    <property type="component" value="Unassembled WGS sequence"/>
</dbReference>
<evidence type="ECO:0000313" key="2">
    <source>
        <dbReference type="Proteomes" id="UP000887159"/>
    </source>
</evidence>
<protein>
    <submittedName>
        <fullName evidence="1">Uncharacterized protein</fullName>
    </submittedName>
</protein>
<dbReference type="Gene3D" id="3.30.420.10">
    <property type="entry name" value="Ribonuclease H-like superfamily/Ribonuclease H"/>
    <property type="match status" value="1"/>
</dbReference>
<accession>A0A8X6VUX4</accession>
<organism evidence="1 2">
    <name type="scientific">Trichonephila clavipes</name>
    <name type="common">Golden silk orbweaver</name>
    <name type="synonym">Nephila clavipes</name>
    <dbReference type="NCBI Taxonomy" id="2585209"/>
    <lineage>
        <taxon>Eukaryota</taxon>
        <taxon>Metazoa</taxon>
        <taxon>Ecdysozoa</taxon>
        <taxon>Arthropoda</taxon>
        <taxon>Chelicerata</taxon>
        <taxon>Arachnida</taxon>
        <taxon>Araneae</taxon>
        <taxon>Araneomorphae</taxon>
        <taxon>Entelegynae</taxon>
        <taxon>Araneoidea</taxon>
        <taxon>Nephilidae</taxon>
        <taxon>Trichonephila</taxon>
    </lineage>
</organism>
<keyword evidence="2" id="KW-1185">Reference proteome</keyword>
<dbReference type="AlphaFoldDB" id="A0A8X6VUX4"/>
<dbReference type="EMBL" id="BMAU01021361">
    <property type="protein sequence ID" value="GFY22870.1"/>
    <property type="molecule type" value="Genomic_DNA"/>
</dbReference>
<proteinExistence type="predicted"/>
<dbReference type="GO" id="GO:0003676">
    <property type="term" value="F:nucleic acid binding"/>
    <property type="evidence" value="ECO:0007669"/>
    <property type="project" value="InterPro"/>
</dbReference>
<reference evidence="1" key="1">
    <citation type="submission" date="2020-08" db="EMBL/GenBank/DDBJ databases">
        <title>Multicomponent nature underlies the extraordinary mechanical properties of spider dragline silk.</title>
        <authorList>
            <person name="Kono N."/>
            <person name="Nakamura H."/>
            <person name="Mori M."/>
            <person name="Yoshida Y."/>
            <person name="Ohtoshi R."/>
            <person name="Malay A.D."/>
            <person name="Moran D.A.P."/>
            <person name="Tomita M."/>
            <person name="Numata K."/>
            <person name="Arakawa K."/>
        </authorList>
    </citation>
    <scope>NUCLEOTIDE SEQUENCE</scope>
</reference>
<gene>
    <name evidence="1" type="primary">NCL1_25785</name>
    <name evidence="1" type="ORF">TNCV_2181311</name>
</gene>